<dbReference type="OMA" id="HYYLFVE"/>
<organism evidence="4 5">
    <name type="scientific">Passalora fulva</name>
    <name type="common">Tomato leaf mold</name>
    <name type="synonym">Cladosporium fulvum</name>
    <dbReference type="NCBI Taxonomy" id="5499"/>
    <lineage>
        <taxon>Eukaryota</taxon>
        <taxon>Fungi</taxon>
        <taxon>Dikarya</taxon>
        <taxon>Ascomycota</taxon>
        <taxon>Pezizomycotina</taxon>
        <taxon>Dothideomycetes</taxon>
        <taxon>Dothideomycetidae</taxon>
        <taxon>Mycosphaerellales</taxon>
        <taxon>Mycosphaerellaceae</taxon>
        <taxon>Fulvia</taxon>
    </lineage>
</organism>
<keyword evidence="1 2" id="KW-0694">RNA-binding</keyword>
<dbReference type="KEGG" id="ffu:CLAFUR5_04871"/>
<accession>A0A9Q8LF70</accession>
<dbReference type="RefSeq" id="XP_047760659.1">
    <property type="nucleotide sequence ID" value="XM_047904019.1"/>
</dbReference>
<feature type="domain" description="RRM" evidence="3">
    <location>
        <begin position="148"/>
        <end position="235"/>
    </location>
</feature>
<proteinExistence type="predicted"/>
<dbReference type="Gene3D" id="3.30.70.330">
    <property type="match status" value="2"/>
</dbReference>
<evidence type="ECO:0000256" key="2">
    <source>
        <dbReference type="PROSITE-ProRule" id="PRU00176"/>
    </source>
</evidence>
<keyword evidence="5" id="KW-1185">Reference proteome</keyword>
<evidence type="ECO:0000313" key="5">
    <source>
        <dbReference type="Proteomes" id="UP000756132"/>
    </source>
</evidence>
<dbReference type="AlphaFoldDB" id="A0A9Q8LF70"/>
<protein>
    <recommendedName>
        <fullName evidence="3">RRM domain-containing protein</fullName>
    </recommendedName>
</protein>
<dbReference type="SMART" id="SM00360">
    <property type="entry name" value="RRM"/>
    <property type="match status" value="2"/>
</dbReference>
<name>A0A9Q8LF70_PASFU</name>
<dbReference type="Pfam" id="PF00076">
    <property type="entry name" value="RRM_1"/>
    <property type="match status" value="1"/>
</dbReference>
<dbReference type="GO" id="GO:0003723">
    <property type="term" value="F:RNA binding"/>
    <property type="evidence" value="ECO:0007669"/>
    <property type="project" value="UniProtKB-UniRule"/>
</dbReference>
<dbReference type="InterPro" id="IPR000504">
    <property type="entry name" value="RRM_dom"/>
</dbReference>
<dbReference type="Proteomes" id="UP000756132">
    <property type="component" value="Chromosome 4"/>
</dbReference>
<evidence type="ECO:0000259" key="3">
    <source>
        <dbReference type="PROSITE" id="PS50102"/>
    </source>
</evidence>
<dbReference type="EMBL" id="CP090166">
    <property type="protein sequence ID" value="UJO16293.1"/>
    <property type="molecule type" value="Genomic_DNA"/>
</dbReference>
<dbReference type="GeneID" id="71984749"/>
<gene>
    <name evidence="4" type="ORF">CLAFUR5_04871</name>
</gene>
<dbReference type="OrthoDB" id="272703at2759"/>
<evidence type="ECO:0000313" key="4">
    <source>
        <dbReference type="EMBL" id="UJO16293.1"/>
    </source>
</evidence>
<reference evidence="4" key="1">
    <citation type="submission" date="2021-12" db="EMBL/GenBank/DDBJ databases">
        <authorList>
            <person name="Zaccaron A."/>
            <person name="Stergiopoulos I."/>
        </authorList>
    </citation>
    <scope>NUCLEOTIDE SEQUENCE</scope>
    <source>
        <strain evidence="4">Race5_Kim</strain>
    </source>
</reference>
<dbReference type="PANTHER" id="PTHR21245">
    <property type="entry name" value="HETEROGENEOUS NUCLEAR RIBONUCLEOPROTEIN"/>
    <property type="match status" value="1"/>
</dbReference>
<dbReference type="CDD" id="cd00590">
    <property type="entry name" value="RRM_SF"/>
    <property type="match status" value="1"/>
</dbReference>
<sequence>MADSIRLYVGSLPYQARLSDVEDLFSQHKIAVQNIDIFIDPFTGRNPGYCFIDFWTPNDAREALMCLPGSLVRGRPIKINLNTRKHRNVNPSRLSQGRPTIIYDRGHQVDIVRTRPVDDQDYAFDRWDKVKSNSNPQAHWTAPTEEKRRLYVGGLPRIPYQRAVNADMMDLFQDYNVQAVSKIISPHPSMHNEPGSHYYCFVDLATAEQAEQAKRLLDGALTLYGGLFKISLSRKSHRPTKVEREQLGIVDETVREDRPARNLAGNWRRAD</sequence>
<feature type="domain" description="RRM" evidence="3">
    <location>
        <begin position="5"/>
        <end position="84"/>
    </location>
</feature>
<dbReference type="PROSITE" id="PS50102">
    <property type="entry name" value="RRM"/>
    <property type="match status" value="2"/>
</dbReference>
<dbReference type="SUPFAM" id="SSF54928">
    <property type="entry name" value="RNA-binding domain, RBD"/>
    <property type="match status" value="2"/>
</dbReference>
<dbReference type="InterPro" id="IPR035979">
    <property type="entry name" value="RBD_domain_sf"/>
</dbReference>
<dbReference type="InterPro" id="IPR012677">
    <property type="entry name" value="Nucleotide-bd_a/b_plait_sf"/>
</dbReference>
<evidence type="ECO:0000256" key="1">
    <source>
        <dbReference type="ARBA" id="ARBA00022884"/>
    </source>
</evidence>
<reference evidence="4" key="2">
    <citation type="journal article" date="2022" name="Microb. Genom.">
        <title>A chromosome-scale genome assembly of the tomato pathogen Cladosporium fulvum reveals a compartmentalized genome architecture and the presence of a dispensable chromosome.</title>
        <authorList>
            <person name="Zaccaron A.Z."/>
            <person name="Chen L.H."/>
            <person name="Samaras A."/>
            <person name="Stergiopoulos I."/>
        </authorList>
    </citation>
    <scope>NUCLEOTIDE SEQUENCE</scope>
    <source>
        <strain evidence="4">Race5_Kim</strain>
    </source>
</reference>